<evidence type="ECO:0000313" key="6">
    <source>
        <dbReference type="Proteomes" id="UP000244161"/>
    </source>
</evidence>
<sequence>MNNVLFQHYDKILMDDFMPSVDFEGVWADNKITTDKQLKGIEAAEQQDIFLIGHRMSQETPHHSHNFYEIICILNGVIENCMGSKSFYMSSGDICIMNLASAHSLKVVDPDAIIFNICIKADEMQHGTFRNLFNSDNFIGTFLRENDNLDYLYFPNNHKRNLAGLLQVILTTYARESAAKPFLLASEVLQLFAELLEFNEYSYYGIDDKVLALLSYIEANYQTTSLADVAERFNYSESYLSRYIKKHTGKQITKIITEKKMENAGLLLQNTDLSIQNIAAEVGYQSYSHFHKIFKYWYNQTPVTYRTQYEMRLPQNK</sequence>
<dbReference type="PROSITE" id="PS01124">
    <property type="entry name" value="HTH_ARAC_FAMILY_2"/>
    <property type="match status" value="1"/>
</dbReference>
<feature type="domain" description="HTH araC/xylS-type" evidence="4">
    <location>
        <begin position="211"/>
        <end position="308"/>
    </location>
</feature>
<dbReference type="AlphaFoldDB" id="A0A2T5IIU3"/>
<keyword evidence="3" id="KW-0804">Transcription</keyword>
<dbReference type="Pfam" id="PF12833">
    <property type="entry name" value="HTH_18"/>
    <property type="match status" value="1"/>
</dbReference>
<evidence type="ECO:0000256" key="1">
    <source>
        <dbReference type="ARBA" id="ARBA00023015"/>
    </source>
</evidence>
<keyword evidence="1" id="KW-0805">Transcription regulation</keyword>
<dbReference type="PANTHER" id="PTHR43280:SF2">
    <property type="entry name" value="HTH-TYPE TRANSCRIPTIONAL REGULATOR EXSA"/>
    <property type="match status" value="1"/>
</dbReference>
<dbReference type="SUPFAM" id="SSF51215">
    <property type="entry name" value="Regulatory protein AraC"/>
    <property type="match status" value="1"/>
</dbReference>
<dbReference type="RefSeq" id="WP_108032963.1">
    <property type="nucleotide sequence ID" value="NZ_QAOM01000012.1"/>
</dbReference>
<dbReference type="InterPro" id="IPR037923">
    <property type="entry name" value="HTH-like"/>
</dbReference>
<keyword evidence="2 5" id="KW-0238">DNA-binding</keyword>
<dbReference type="SUPFAM" id="SSF46689">
    <property type="entry name" value="Homeodomain-like"/>
    <property type="match status" value="1"/>
</dbReference>
<dbReference type="InterPro" id="IPR009057">
    <property type="entry name" value="Homeodomain-like_sf"/>
</dbReference>
<evidence type="ECO:0000259" key="4">
    <source>
        <dbReference type="PROSITE" id="PS01124"/>
    </source>
</evidence>
<evidence type="ECO:0000256" key="3">
    <source>
        <dbReference type="ARBA" id="ARBA00023163"/>
    </source>
</evidence>
<dbReference type="Gene3D" id="1.10.10.60">
    <property type="entry name" value="Homeodomain-like"/>
    <property type="match status" value="2"/>
</dbReference>
<comment type="caution">
    <text evidence="5">The sequence shown here is derived from an EMBL/GenBank/DDBJ whole genome shotgun (WGS) entry which is preliminary data.</text>
</comment>
<reference evidence="5 6" key="1">
    <citation type="submission" date="2018-04" db="EMBL/GenBank/DDBJ databases">
        <title>Genomic Encyclopedia of Archaeal and Bacterial Type Strains, Phase II (KMG-II): from individual species to whole genera.</title>
        <authorList>
            <person name="Goeker M."/>
        </authorList>
    </citation>
    <scope>NUCLEOTIDE SEQUENCE [LARGE SCALE GENOMIC DNA]</scope>
    <source>
        <strain evidence="5 6">DSM 18806</strain>
    </source>
</reference>
<gene>
    <name evidence="5" type="ORF">C8U37_11222</name>
</gene>
<dbReference type="GO" id="GO:0043565">
    <property type="term" value="F:sequence-specific DNA binding"/>
    <property type="evidence" value="ECO:0007669"/>
    <property type="project" value="InterPro"/>
</dbReference>
<evidence type="ECO:0000256" key="2">
    <source>
        <dbReference type="ARBA" id="ARBA00023125"/>
    </source>
</evidence>
<dbReference type="OrthoDB" id="9801123at2"/>
<dbReference type="InterPro" id="IPR018060">
    <property type="entry name" value="HTH_AraC"/>
</dbReference>
<accession>A0A2T5IIU3</accession>
<name>A0A2T5IIU3_9LACT</name>
<dbReference type="InterPro" id="IPR014710">
    <property type="entry name" value="RmlC-like_jellyroll"/>
</dbReference>
<keyword evidence="6" id="KW-1185">Reference proteome</keyword>
<dbReference type="Proteomes" id="UP000244161">
    <property type="component" value="Unassembled WGS sequence"/>
</dbReference>
<dbReference type="EMBL" id="QAOM01000012">
    <property type="protein sequence ID" value="PTQ83754.1"/>
    <property type="molecule type" value="Genomic_DNA"/>
</dbReference>
<organism evidence="5 6">
    <name type="scientific">Trichococcus patagoniensis</name>
    <dbReference type="NCBI Taxonomy" id="382641"/>
    <lineage>
        <taxon>Bacteria</taxon>
        <taxon>Bacillati</taxon>
        <taxon>Bacillota</taxon>
        <taxon>Bacilli</taxon>
        <taxon>Lactobacillales</taxon>
        <taxon>Carnobacteriaceae</taxon>
        <taxon>Trichococcus</taxon>
    </lineage>
</organism>
<dbReference type="PANTHER" id="PTHR43280">
    <property type="entry name" value="ARAC-FAMILY TRANSCRIPTIONAL REGULATOR"/>
    <property type="match status" value="1"/>
</dbReference>
<protein>
    <submittedName>
        <fullName evidence="5">AraC-like DNA-binding protein</fullName>
    </submittedName>
</protein>
<dbReference type="SMART" id="SM00342">
    <property type="entry name" value="HTH_ARAC"/>
    <property type="match status" value="1"/>
</dbReference>
<dbReference type="Gene3D" id="2.60.120.10">
    <property type="entry name" value="Jelly Rolls"/>
    <property type="match status" value="1"/>
</dbReference>
<dbReference type="GO" id="GO:0003700">
    <property type="term" value="F:DNA-binding transcription factor activity"/>
    <property type="evidence" value="ECO:0007669"/>
    <property type="project" value="InterPro"/>
</dbReference>
<evidence type="ECO:0000313" key="5">
    <source>
        <dbReference type="EMBL" id="PTQ83754.1"/>
    </source>
</evidence>
<proteinExistence type="predicted"/>